<dbReference type="PANTHER" id="PTHR43214">
    <property type="entry name" value="TWO-COMPONENT RESPONSE REGULATOR"/>
    <property type="match status" value="1"/>
</dbReference>
<name>A0A7X3G692_9BURK</name>
<dbReference type="InterPro" id="IPR016032">
    <property type="entry name" value="Sig_transdc_resp-reg_C-effctor"/>
</dbReference>
<evidence type="ECO:0000259" key="5">
    <source>
        <dbReference type="PROSITE" id="PS50110"/>
    </source>
</evidence>
<dbReference type="Pfam" id="PF00072">
    <property type="entry name" value="Response_reg"/>
    <property type="match status" value="1"/>
</dbReference>
<evidence type="ECO:0000256" key="3">
    <source>
        <dbReference type="PROSITE-ProRule" id="PRU00169"/>
    </source>
</evidence>
<feature type="domain" description="HTH luxR-type" evidence="4">
    <location>
        <begin position="140"/>
        <end position="205"/>
    </location>
</feature>
<organism evidence="6 7">
    <name type="scientific">Massilia cellulosiltytica</name>
    <dbReference type="NCBI Taxonomy" id="2683234"/>
    <lineage>
        <taxon>Bacteria</taxon>
        <taxon>Pseudomonadati</taxon>
        <taxon>Pseudomonadota</taxon>
        <taxon>Betaproteobacteria</taxon>
        <taxon>Burkholderiales</taxon>
        <taxon>Oxalobacteraceae</taxon>
        <taxon>Telluria group</taxon>
        <taxon>Massilia</taxon>
    </lineage>
</organism>
<dbReference type="SUPFAM" id="SSF46894">
    <property type="entry name" value="C-terminal effector domain of the bipartite response regulators"/>
    <property type="match status" value="1"/>
</dbReference>
<dbReference type="Gene3D" id="3.40.50.2300">
    <property type="match status" value="1"/>
</dbReference>
<dbReference type="EMBL" id="WSES01000009">
    <property type="protein sequence ID" value="MVW63704.1"/>
    <property type="molecule type" value="Genomic_DNA"/>
</dbReference>
<evidence type="ECO:0000259" key="4">
    <source>
        <dbReference type="PROSITE" id="PS50043"/>
    </source>
</evidence>
<evidence type="ECO:0000256" key="2">
    <source>
        <dbReference type="ARBA" id="ARBA00023125"/>
    </source>
</evidence>
<dbReference type="InterPro" id="IPR001789">
    <property type="entry name" value="Sig_transdc_resp-reg_receiver"/>
</dbReference>
<evidence type="ECO:0000313" key="6">
    <source>
        <dbReference type="EMBL" id="MVW63704.1"/>
    </source>
</evidence>
<dbReference type="Proteomes" id="UP000443353">
    <property type="component" value="Unassembled WGS sequence"/>
</dbReference>
<dbReference type="PROSITE" id="PS50110">
    <property type="entry name" value="RESPONSE_REGULATORY"/>
    <property type="match status" value="1"/>
</dbReference>
<feature type="domain" description="Response regulatory" evidence="5">
    <location>
        <begin position="8"/>
        <end position="124"/>
    </location>
</feature>
<keyword evidence="7" id="KW-1185">Reference proteome</keyword>
<dbReference type="SMART" id="SM00448">
    <property type="entry name" value="REC"/>
    <property type="match status" value="1"/>
</dbReference>
<dbReference type="PROSITE" id="PS50043">
    <property type="entry name" value="HTH_LUXR_2"/>
    <property type="match status" value="1"/>
</dbReference>
<dbReference type="InterPro" id="IPR058245">
    <property type="entry name" value="NreC/VraR/RcsB-like_REC"/>
</dbReference>
<dbReference type="PRINTS" id="PR00038">
    <property type="entry name" value="HTHLUXR"/>
</dbReference>
<dbReference type="InterPro" id="IPR039420">
    <property type="entry name" value="WalR-like"/>
</dbReference>
<sequence length="210" mass="22521">MDDPRPITVLIADDHPLIRAGLAALIGAEPALQLVGEAGDAVAAVEDYLRLRPDVMLVDLNMPGGGGVEAIRKIRALVPDARMVILTTYDGDEDVHRGLLAGASAYLLKQSGLDEVVQCVRQVAANRRYLAPGLAEKLAGRVDANRLSRRELEILAHLSAGMSNKMIARTENIGVGTVKYHVNNILSKLNVSCRTEAACVAARRGLIHAY</sequence>
<dbReference type="AlphaFoldDB" id="A0A7X3G692"/>
<dbReference type="SMART" id="SM00421">
    <property type="entry name" value="HTH_LUXR"/>
    <property type="match status" value="1"/>
</dbReference>
<dbReference type="CDD" id="cd06170">
    <property type="entry name" value="LuxR_C_like"/>
    <property type="match status" value="1"/>
</dbReference>
<keyword evidence="1 3" id="KW-0597">Phosphoprotein</keyword>
<comment type="caution">
    <text evidence="6">The sequence shown here is derived from an EMBL/GenBank/DDBJ whole genome shotgun (WGS) entry which is preliminary data.</text>
</comment>
<dbReference type="GO" id="GO:0000160">
    <property type="term" value="P:phosphorelay signal transduction system"/>
    <property type="evidence" value="ECO:0007669"/>
    <property type="project" value="InterPro"/>
</dbReference>
<proteinExistence type="predicted"/>
<feature type="modified residue" description="4-aspartylphosphate" evidence="3">
    <location>
        <position position="59"/>
    </location>
</feature>
<gene>
    <name evidence="6" type="ORF">GPY61_27630</name>
</gene>
<dbReference type="GO" id="GO:0006355">
    <property type="term" value="P:regulation of DNA-templated transcription"/>
    <property type="evidence" value="ECO:0007669"/>
    <property type="project" value="InterPro"/>
</dbReference>
<protein>
    <submittedName>
        <fullName evidence="6">Response regulator</fullName>
    </submittedName>
</protein>
<dbReference type="PANTHER" id="PTHR43214:SF43">
    <property type="entry name" value="TWO-COMPONENT RESPONSE REGULATOR"/>
    <property type="match status" value="1"/>
</dbReference>
<dbReference type="RefSeq" id="WP_056133267.1">
    <property type="nucleotide sequence ID" value="NZ_CP168562.1"/>
</dbReference>
<dbReference type="InterPro" id="IPR000792">
    <property type="entry name" value="Tscrpt_reg_LuxR_C"/>
</dbReference>
<keyword evidence="2" id="KW-0238">DNA-binding</keyword>
<dbReference type="SUPFAM" id="SSF52172">
    <property type="entry name" value="CheY-like"/>
    <property type="match status" value="1"/>
</dbReference>
<dbReference type="Pfam" id="PF00196">
    <property type="entry name" value="GerE"/>
    <property type="match status" value="1"/>
</dbReference>
<evidence type="ECO:0000313" key="7">
    <source>
        <dbReference type="Proteomes" id="UP000443353"/>
    </source>
</evidence>
<dbReference type="CDD" id="cd17535">
    <property type="entry name" value="REC_NarL-like"/>
    <property type="match status" value="1"/>
</dbReference>
<reference evidence="6 7" key="1">
    <citation type="submission" date="2019-12" db="EMBL/GenBank/DDBJ databases">
        <authorList>
            <person name="Li C."/>
            <person name="Zhao J."/>
        </authorList>
    </citation>
    <scope>NUCLEOTIDE SEQUENCE [LARGE SCALE GENOMIC DNA]</scope>
    <source>
        <strain evidence="6 7">NEAU-DD11</strain>
    </source>
</reference>
<accession>A0A7X3G692</accession>
<dbReference type="InterPro" id="IPR011006">
    <property type="entry name" value="CheY-like_superfamily"/>
</dbReference>
<dbReference type="GO" id="GO:0003677">
    <property type="term" value="F:DNA binding"/>
    <property type="evidence" value="ECO:0007669"/>
    <property type="project" value="UniProtKB-KW"/>
</dbReference>
<evidence type="ECO:0000256" key="1">
    <source>
        <dbReference type="ARBA" id="ARBA00022553"/>
    </source>
</evidence>